<dbReference type="PANTHER" id="PTHR31600">
    <property type="entry name" value="TINY MACROCYSTS PROTEIN B-RELATED"/>
    <property type="match status" value="1"/>
</dbReference>
<dbReference type="InterPro" id="IPR052994">
    <property type="entry name" value="Tiny_macrocysts_regulators"/>
</dbReference>
<evidence type="ECO:0000313" key="4">
    <source>
        <dbReference type="Proteomes" id="UP000009168"/>
    </source>
</evidence>
<sequence length="1709" mass="202105">MCIIVLIPLTIVCSIKIFQNAYNNQQLYSVKDILEINPRKVDRYLRFLSENIENFYYNYQLNGQGISFENIYITHIAQCSYKNCFCSQISNVENEVLEKKEFVKQEERRSFILNFGDQIISQFLKSRMINLKRSSMMRLAFTHICFITEVMQMEAKAHFTIHFFKNQILKNKGISIEMYYLEVLQRRLHQQFQSKKIQKPVEFFNVLNIIDYDNNIARCKYILYNYLLNIRMYYDYLCSHNINLQELFTKSTKLIQSNHFLVDNLQDLFSLNPENAELQFLASIYTTLLDYENRKFEKFIHITPAQKSSNYLFSLRQYFQDDSCVVYSTFMKNVITIQKVSKQFEILFKFSKLSIKDKSINFLIPSYFQADHEDIIDIFRNKGQMQILVKERRLIFAQDGQGFLLPLYIILKIENQINDFGISALFKRVDVTKDYIFLKEDNQILDMTENIFKVIFQASNLTINELRENFALQLIPLLWITEEAKEYGIEYNTILVVCQSFLQEMSGTQYSSLSKRKQVKELLYNVLDQSEESFYYNISFKHCVYHLSQLNKTYKYIEINYIHEEKSQSNLDLSLHYLTRGLNDLIAKKIIQSKESTQLRLFKRKQDTEQTHTITTIYENQQSRSDWGTQKHRNSITTPENKNIKIVHRKSFLSTYAQNNTQQKTQKLQEQDQGNIESITQRELNVTNADLSIADQTLRFINKNEQLAENSLQINHIEVHNQFNEHLNFSQRNLISQNQESFYLSPLYQQQAKSSNSPKADKNQTKQQEDLAQKQNSKQKNLSLEKQLRKKLIQDKFSAADLKKIEEEYILNYQKNPIGIQDQLKDESNNRSILDFTYNQEEDNNSNDDEESINSEKTKNEIDLNQKDKLQENNNNNDEKISQEKMNLRRCSIQMQINIENNYKQDESEQISPTLLRNDQDKSKRNLLSLKLINLNNEEQNQKQGQERLKLNSHDNDDDDNITISDQQRLQIQLRRSATQSSKISSNHSQKKNIILKIKSQKIARFLVIMKFICFLSLLAFLLSTLIMYINSQNSLLDFQDVLVYIDMPIFIVSDVLKIIKSTTYNYLVKVAYDTVFDDSAQDTIIDQAQNSRQDAQNTLESFSKLYLKLHDNMDYSDKTVVFLSTSYTQIDFFTFGMLSQEQFDDFKNLDAYTKETKIVNYFDLVTQYYSNMYKYIVTYDQYIQNIIDGISNVYSYEMNANFLWMNLSNFTDQMYKFNQFVSQYVQNSFQEQEDFQIYVMTVILVVCCVSIFSVIPLNATKQYSREKILKLFGSFPPQTLNKQIQNIDNTINLLDQKFSQEQLAGQLFSNQEAKNQENSQMNSNKRKKSRKQTRIEIKQLKQTQLMSGLSLNSQQIHHQLSHTQFPFSSQQLKSEQQLDQSQILNQRNNNKRNRQIASFKGLPKFQVRIFFIALVIISVLMVQPTITIILTKTFIDEQRTLIKEKTIILQTLEQVVQNVASHYALFDFISRGKIAKETIYFQYLSSVSKKNNQRLQNLSSLVSFFSQARRDKHLFEEFYKQLLNGDICEVQQNFKQFFNSSYTETQCDEIFNNVLQRGLIISTKQAFDIWDDLQTIYEFYDSGDPNDPNYFANGFYELVKIITQNNDYLFQINDLNTFLIQSLEAIISYQNYIQKDYGAFIKNTYEYLFITQLIIIFLVFSLGWLILFKLFNEQMIQTKQIFTLFHIDVLAENNFILQYFKDNNFGIK</sequence>
<accession>I7M7R5</accession>
<dbReference type="InParanoid" id="I7M7R5"/>
<gene>
    <name evidence="3" type="ORF">TTHERM_00268130</name>
</gene>
<dbReference type="EMBL" id="GG662703">
    <property type="protein sequence ID" value="EAR95703.2"/>
    <property type="molecule type" value="Genomic_DNA"/>
</dbReference>
<keyword evidence="4" id="KW-1185">Reference proteome</keyword>
<dbReference type="PANTHER" id="PTHR31600:SF2">
    <property type="entry name" value="GAMETE ENRICHED GENE 10 PROTEIN-RELATED"/>
    <property type="match status" value="1"/>
</dbReference>
<feature type="region of interest" description="Disordered" evidence="1">
    <location>
        <begin position="837"/>
        <end position="887"/>
    </location>
</feature>
<feature type="compositionally biased region" description="Polar residues" evidence="1">
    <location>
        <begin position="773"/>
        <end position="782"/>
    </location>
</feature>
<feature type="compositionally biased region" description="Basic and acidic residues" evidence="1">
    <location>
        <begin position="759"/>
        <end position="772"/>
    </location>
</feature>
<feature type="compositionally biased region" description="Basic and acidic residues" evidence="1">
    <location>
        <begin position="854"/>
        <end position="887"/>
    </location>
</feature>
<reference evidence="4" key="1">
    <citation type="journal article" date="2006" name="PLoS Biol.">
        <title>Macronuclear genome sequence of the ciliate Tetrahymena thermophila, a model eukaryote.</title>
        <authorList>
            <person name="Eisen J.A."/>
            <person name="Coyne R.S."/>
            <person name="Wu M."/>
            <person name="Wu D."/>
            <person name="Thiagarajan M."/>
            <person name="Wortman J.R."/>
            <person name="Badger J.H."/>
            <person name="Ren Q."/>
            <person name="Amedeo P."/>
            <person name="Jones K.M."/>
            <person name="Tallon L.J."/>
            <person name="Delcher A.L."/>
            <person name="Salzberg S.L."/>
            <person name="Silva J.C."/>
            <person name="Haas B.J."/>
            <person name="Majoros W.H."/>
            <person name="Farzad M."/>
            <person name="Carlton J.M."/>
            <person name="Smith R.K. Jr."/>
            <person name="Garg J."/>
            <person name="Pearlman R.E."/>
            <person name="Karrer K.M."/>
            <person name="Sun L."/>
            <person name="Manning G."/>
            <person name="Elde N.C."/>
            <person name="Turkewitz A.P."/>
            <person name="Asai D.J."/>
            <person name="Wilkes D.E."/>
            <person name="Wang Y."/>
            <person name="Cai H."/>
            <person name="Collins K."/>
            <person name="Stewart B.A."/>
            <person name="Lee S.R."/>
            <person name="Wilamowska K."/>
            <person name="Weinberg Z."/>
            <person name="Ruzzo W.L."/>
            <person name="Wloga D."/>
            <person name="Gaertig J."/>
            <person name="Frankel J."/>
            <person name="Tsao C.-C."/>
            <person name="Gorovsky M.A."/>
            <person name="Keeling P.J."/>
            <person name="Waller R.F."/>
            <person name="Patron N.J."/>
            <person name="Cherry J.M."/>
            <person name="Stover N.A."/>
            <person name="Krieger C.J."/>
            <person name="del Toro C."/>
            <person name="Ryder H.F."/>
            <person name="Williamson S.C."/>
            <person name="Barbeau R.A."/>
            <person name="Hamilton E.P."/>
            <person name="Orias E."/>
        </authorList>
    </citation>
    <scope>NUCLEOTIDE SEQUENCE [LARGE SCALE GENOMIC DNA]</scope>
    <source>
        <strain evidence="4">SB210</strain>
    </source>
</reference>
<feature type="compositionally biased region" description="Polar residues" evidence="1">
    <location>
        <begin position="748"/>
        <end position="758"/>
    </location>
</feature>
<evidence type="ECO:0000313" key="3">
    <source>
        <dbReference type="EMBL" id="EAR95703.2"/>
    </source>
</evidence>
<feature type="compositionally biased region" description="Polar residues" evidence="1">
    <location>
        <begin position="1313"/>
        <end position="1324"/>
    </location>
</feature>
<protein>
    <submittedName>
        <fullName evidence="3">Transmembrane protein, putative</fullName>
    </submittedName>
</protein>
<feature type="region of interest" description="Disordered" evidence="1">
    <location>
        <begin position="1313"/>
        <end position="1334"/>
    </location>
</feature>
<keyword evidence="2 3" id="KW-0812">Transmembrane</keyword>
<feature type="transmembrane region" description="Helical" evidence="2">
    <location>
        <begin position="1410"/>
        <end position="1431"/>
    </location>
</feature>
<proteinExistence type="predicted"/>
<feature type="transmembrane region" description="Helical" evidence="2">
    <location>
        <begin position="1006"/>
        <end position="1030"/>
    </location>
</feature>
<feature type="region of interest" description="Disordered" evidence="1">
    <location>
        <begin position="748"/>
        <end position="782"/>
    </location>
</feature>
<feature type="compositionally biased region" description="Acidic residues" evidence="1">
    <location>
        <begin position="840"/>
        <end position="853"/>
    </location>
</feature>
<dbReference type="KEGG" id="tet:TTHERM_00268130"/>
<dbReference type="RefSeq" id="XP_001015948.2">
    <property type="nucleotide sequence ID" value="XM_001015948.2"/>
</dbReference>
<keyword evidence="2" id="KW-1133">Transmembrane helix</keyword>
<keyword evidence="2" id="KW-0472">Membrane</keyword>
<feature type="transmembrane region" description="Helical" evidence="2">
    <location>
        <begin position="1236"/>
        <end position="1258"/>
    </location>
</feature>
<feature type="transmembrane region" description="Helical" evidence="2">
    <location>
        <begin position="1648"/>
        <end position="1672"/>
    </location>
</feature>
<dbReference type="GeneID" id="7843834"/>
<organism evidence="3 4">
    <name type="scientific">Tetrahymena thermophila (strain SB210)</name>
    <dbReference type="NCBI Taxonomy" id="312017"/>
    <lineage>
        <taxon>Eukaryota</taxon>
        <taxon>Sar</taxon>
        <taxon>Alveolata</taxon>
        <taxon>Ciliophora</taxon>
        <taxon>Intramacronucleata</taxon>
        <taxon>Oligohymenophorea</taxon>
        <taxon>Hymenostomatida</taxon>
        <taxon>Tetrahymenina</taxon>
        <taxon>Tetrahymenidae</taxon>
        <taxon>Tetrahymena</taxon>
    </lineage>
</organism>
<name>I7M7R5_TETTS</name>
<evidence type="ECO:0000256" key="1">
    <source>
        <dbReference type="SAM" id="MobiDB-lite"/>
    </source>
</evidence>
<evidence type="ECO:0000256" key="2">
    <source>
        <dbReference type="SAM" id="Phobius"/>
    </source>
</evidence>
<dbReference type="Proteomes" id="UP000009168">
    <property type="component" value="Unassembled WGS sequence"/>
</dbReference>